<feature type="region of interest" description="Disordered" evidence="1">
    <location>
        <begin position="1"/>
        <end position="49"/>
    </location>
</feature>
<feature type="compositionally biased region" description="Basic and acidic residues" evidence="1">
    <location>
        <begin position="1"/>
        <end position="13"/>
    </location>
</feature>
<accession>A0A0L9UEN3</accession>
<name>A0A0L9UEN3_PHAAN</name>
<reference evidence="3" key="1">
    <citation type="journal article" date="2015" name="Proc. Natl. Acad. Sci. U.S.A.">
        <title>Genome sequencing of adzuki bean (Vigna angularis) provides insight into high starch and low fat accumulation and domestication.</title>
        <authorList>
            <person name="Yang K."/>
            <person name="Tian Z."/>
            <person name="Chen C."/>
            <person name="Luo L."/>
            <person name="Zhao B."/>
            <person name="Wang Z."/>
            <person name="Yu L."/>
            <person name="Li Y."/>
            <person name="Sun Y."/>
            <person name="Li W."/>
            <person name="Chen Y."/>
            <person name="Li Y."/>
            <person name="Zhang Y."/>
            <person name="Ai D."/>
            <person name="Zhao J."/>
            <person name="Shang C."/>
            <person name="Ma Y."/>
            <person name="Wu B."/>
            <person name="Wang M."/>
            <person name="Gao L."/>
            <person name="Sun D."/>
            <person name="Zhang P."/>
            <person name="Guo F."/>
            <person name="Wang W."/>
            <person name="Li Y."/>
            <person name="Wang J."/>
            <person name="Varshney R.K."/>
            <person name="Wang J."/>
            <person name="Ling H.Q."/>
            <person name="Wan P."/>
        </authorList>
    </citation>
    <scope>NUCLEOTIDE SEQUENCE</scope>
    <source>
        <strain evidence="3">cv. Jingnong 6</strain>
    </source>
</reference>
<evidence type="ECO:0000256" key="1">
    <source>
        <dbReference type="SAM" id="MobiDB-lite"/>
    </source>
</evidence>
<protein>
    <submittedName>
        <fullName evidence="2">Uncharacterized protein</fullName>
    </submittedName>
</protein>
<dbReference type="AlphaFoldDB" id="A0A0L9UEN3"/>
<gene>
    <name evidence="2" type="ORF">LR48_Vigan04g119000</name>
</gene>
<feature type="compositionally biased region" description="Polar residues" evidence="1">
    <location>
        <begin position="36"/>
        <end position="49"/>
    </location>
</feature>
<dbReference type="Gramene" id="KOM40992">
    <property type="protein sequence ID" value="KOM40992"/>
    <property type="gene ID" value="LR48_Vigan04g119000"/>
</dbReference>
<sequence length="308" mass="33472">MIGEGSKCRDKGKGVARPKKRERQAPRYVIRVPTRLPTTIAPSPSSVGPSNAANPLLLAVADPLPPPATNPPPPPTVDILPPLVIITLTPPPDPTSIPFASFVPLSEIVTPSVNEDSATDGVDPPLHDRPWIQSYGRGFLPSIKDKKLERVVHIDEVFHRLMFGGELVDLLMKGLGRLILSQVRSEHGSTPTPDNANNEDDDIRRTQCWVDVVGGENKGRVYSVGQLATNYTTRRGGTLKHQPSSSTTIVNEVIVRLTFTTLVNRPFDLATTLPITRRPRAAHISLAHSRPIHISPIHTSPATYTTSG</sequence>
<proteinExistence type="predicted"/>
<dbReference type="EMBL" id="CM003374">
    <property type="protein sequence ID" value="KOM40992.1"/>
    <property type="molecule type" value="Genomic_DNA"/>
</dbReference>
<evidence type="ECO:0000313" key="2">
    <source>
        <dbReference type="EMBL" id="KOM40992.1"/>
    </source>
</evidence>
<dbReference type="Proteomes" id="UP000053144">
    <property type="component" value="Chromosome 4"/>
</dbReference>
<organism evidence="2 3">
    <name type="scientific">Phaseolus angularis</name>
    <name type="common">Azuki bean</name>
    <name type="synonym">Vigna angularis</name>
    <dbReference type="NCBI Taxonomy" id="3914"/>
    <lineage>
        <taxon>Eukaryota</taxon>
        <taxon>Viridiplantae</taxon>
        <taxon>Streptophyta</taxon>
        <taxon>Embryophyta</taxon>
        <taxon>Tracheophyta</taxon>
        <taxon>Spermatophyta</taxon>
        <taxon>Magnoliopsida</taxon>
        <taxon>eudicotyledons</taxon>
        <taxon>Gunneridae</taxon>
        <taxon>Pentapetalae</taxon>
        <taxon>rosids</taxon>
        <taxon>fabids</taxon>
        <taxon>Fabales</taxon>
        <taxon>Fabaceae</taxon>
        <taxon>Papilionoideae</taxon>
        <taxon>50 kb inversion clade</taxon>
        <taxon>NPAAA clade</taxon>
        <taxon>indigoferoid/millettioid clade</taxon>
        <taxon>Phaseoleae</taxon>
        <taxon>Vigna</taxon>
    </lineage>
</organism>
<evidence type="ECO:0000313" key="3">
    <source>
        <dbReference type="Proteomes" id="UP000053144"/>
    </source>
</evidence>